<dbReference type="Proteomes" id="UP000284842">
    <property type="component" value="Unassembled WGS sequence"/>
</dbReference>
<evidence type="ECO:0000313" key="3">
    <source>
        <dbReference type="Proteomes" id="UP000284842"/>
    </source>
</evidence>
<proteinExistence type="predicted"/>
<dbReference type="InParanoid" id="A0A409VKV5"/>
<reference evidence="2 3" key="1">
    <citation type="journal article" date="2018" name="Evol. Lett.">
        <title>Horizontal gene cluster transfer increased hallucinogenic mushroom diversity.</title>
        <authorList>
            <person name="Reynolds H.T."/>
            <person name="Vijayakumar V."/>
            <person name="Gluck-Thaler E."/>
            <person name="Korotkin H.B."/>
            <person name="Matheny P.B."/>
            <person name="Slot J.C."/>
        </authorList>
    </citation>
    <scope>NUCLEOTIDE SEQUENCE [LARGE SCALE GENOMIC DNA]</scope>
    <source>
        <strain evidence="2 3">2629</strain>
    </source>
</reference>
<feature type="compositionally biased region" description="Low complexity" evidence="1">
    <location>
        <begin position="33"/>
        <end position="52"/>
    </location>
</feature>
<feature type="compositionally biased region" description="Basic and acidic residues" evidence="1">
    <location>
        <begin position="182"/>
        <end position="194"/>
    </location>
</feature>
<organism evidence="2 3">
    <name type="scientific">Panaeolus cyanescens</name>
    <dbReference type="NCBI Taxonomy" id="181874"/>
    <lineage>
        <taxon>Eukaryota</taxon>
        <taxon>Fungi</taxon>
        <taxon>Dikarya</taxon>
        <taxon>Basidiomycota</taxon>
        <taxon>Agaricomycotina</taxon>
        <taxon>Agaricomycetes</taxon>
        <taxon>Agaricomycetidae</taxon>
        <taxon>Agaricales</taxon>
        <taxon>Agaricineae</taxon>
        <taxon>Galeropsidaceae</taxon>
        <taxon>Panaeolus</taxon>
    </lineage>
</organism>
<keyword evidence="3" id="KW-1185">Reference proteome</keyword>
<protein>
    <submittedName>
        <fullName evidence="2">Uncharacterized protein</fullName>
    </submittedName>
</protein>
<dbReference type="EMBL" id="NHTK01006032">
    <property type="protein sequence ID" value="PPQ66868.1"/>
    <property type="molecule type" value="Genomic_DNA"/>
</dbReference>
<feature type="compositionally biased region" description="Polar residues" evidence="1">
    <location>
        <begin position="76"/>
        <end position="90"/>
    </location>
</feature>
<name>A0A409VKV5_9AGAR</name>
<feature type="compositionally biased region" description="Polar residues" evidence="1">
    <location>
        <begin position="150"/>
        <end position="180"/>
    </location>
</feature>
<dbReference type="AlphaFoldDB" id="A0A409VKV5"/>
<feature type="compositionally biased region" description="Polar residues" evidence="1">
    <location>
        <begin position="53"/>
        <end position="70"/>
    </location>
</feature>
<feature type="region of interest" description="Disordered" evidence="1">
    <location>
        <begin position="1"/>
        <end position="207"/>
    </location>
</feature>
<evidence type="ECO:0000313" key="2">
    <source>
        <dbReference type="EMBL" id="PPQ66868.1"/>
    </source>
</evidence>
<evidence type="ECO:0000256" key="1">
    <source>
        <dbReference type="SAM" id="MobiDB-lite"/>
    </source>
</evidence>
<comment type="caution">
    <text evidence="2">The sequence shown here is derived from an EMBL/GenBank/DDBJ whole genome shotgun (WGS) entry which is preliminary data.</text>
</comment>
<accession>A0A409VKV5</accession>
<gene>
    <name evidence="2" type="ORF">CVT24_008576</name>
</gene>
<feature type="compositionally biased region" description="Polar residues" evidence="1">
    <location>
        <begin position="1"/>
        <end position="10"/>
    </location>
</feature>
<sequence>MPSAAASTAPGTWIDITHGSVPNSPSLPPATFPSESMSSSRSSELSRYPSGSTPATQHSATEQAPFSSPSLAGGSSRPSADQHPSFTSPGSPRKKRAAKSMGVTRSPKAIRSAHRAETLSRDPVSGSPSRPNDRPRRGHASMSSDKTRRASSTQSNVNAASFSQTPHAVSGVDPTSSTSGDTEDKFADRVERLTGKRPRTWTTPPPPHIREMYRLHMTLYNPFNDLTAQYSTLPLHPGAHEDENSWSECDAFLQWH</sequence>